<evidence type="ECO:0000313" key="2">
    <source>
        <dbReference type="EMBL" id="NGO51187.1"/>
    </source>
</evidence>
<evidence type="ECO:0000313" key="3">
    <source>
        <dbReference type="Proteomes" id="UP001642900"/>
    </source>
</evidence>
<dbReference type="EMBL" id="JAAKZF010000007">
    <property type="protein sequence ID" value="NGO51187.1"/>
    <property type="molecule type" value="Genomic_DNA"/>
</dbReference>
<dbReference type="RefSeq" id="WP_165025991.1">
    <property type="nucleotide sequence ID" value="NZ_JAAKZF010000007.1"/>
</dbReference>
<organism evidence="2 3">
    <name type="scientific">Allomesorhizobium camelthorni</name>
    <dbReference type="NCBI Taxonomy" id="475069"/>
    <lineage>
        <taxon>Bacteria</taxon>
        <taxon>Pseudomonadati</taxon>
        <taxon>Pseudomonadota</taxon>
        <taxon>Alphaproteobacteria</taxon>
        <taxon>Hyphomicrobiales</taxon>
        <taxon>Phyllobacteriaceae</taxon>
        <taxon>Allomesorhizobium</taxon>
    </lineage>
</organism>
<dbReference type="Pfam" id="PF18478">
    <property type="entry name" value="PIN_10"/>
    <property type="match status" value="1"/>
</dbReference>
<comment type="caution">
    <text evidence="2">The sequence shown here is derived from an EMBL/GenBank/DDBJ whole genome shotgun (WGS) entry which is preliminary data.</text>
</comment>
<dbReference type="InterPro" id="IPR041375">
    <property type="entry name" value="VapC45_PIN-like"/>
</dbReference>
<protein>
    <recommendedName>
        <fullName evidence="1">VapC45 PIN like domain-containing protein</fullName>
    </recommendedName>
</protein>
<reference evidence="2 3" key="1">
    <citation type="submission" date="2020-02" db="EMBL/GenBank/DDBJ databases">
        <title>Genome sequence of strain CCNWXJ40-4.</title>
        <authorList>
            <person name="Gao J."/>
            <person name="Sun J."/>
        </authorList>
    </citation>
    <scope>NUCLEOTIDE SEQUENCE [LARGE SCALE GENOMIC DNA]</scope>
    <source>
        <strain evidence="2 3">CCNWXJ 40-4</strain>
    </source>
</reference>
<dbReference type="AlphaFoldDB" id="A0A6G4WAN8"/>
<sequence>MRVLFDNCTAPVWASTLHGFISLSGHAASHIKDVKGLPKGRHSADIDWINHLRKSPEGWIFISGDGRILKNAAERAALRSAGLHGFILAPAYQKTPMHQVAATLVWKWPEILQVTELLAAPSMHEIPIGKNTKLRQLLF</sequence>
<name>A0A6G4WAN8_9HYPH</name>
<accession>A0A6G4WAN8</accession>
<keyword evidence="3" id="KW-1185">Reference proteome</keyword>
<feature type="domain" description="VapC45 PIN like" evidence="1">
    <location>
        <begin position="1"/>
        <end position="89"/>
    </location>
</feature>
<gene>
    <name evidence="2" type="ORF">G6N73_08320</name>
</gene>
<evidence type="ECO:0000259" key="1">
    <source>
        <dbReference type="Pfam" id="PF18478"/>
    </source>
</evidence>
<proteinExistence type="predicted"/>
<dbReference type="Proteomes" id="UP001642900">
    <property type="component" value="Unassembled WGS sequence"/>
</dbReference>